<dbReference type="SUPFAM" id="SSF46785">
    <property type="entry name" value="Winged helix' DNA-binding domain"/>
    <property type="match status" value="1"/>
</dbReference>
<gene>
    <name evidence="2" type="ORF">WI372_11450</name>
</gene>
<name>A0ABU9EA27_9BACT</name>
<evidence type="ECO:0000259" key="1">
    <source>
        <dbReference type="Pfam" id="PF03551"/>
    </source>
</evidence>
<protein>
    <submittedName>
        <fullName evidence="2">Helix-turn-helix transcriptional regulator</fullName>
    </submittedName>
</protein>
<dbReference type="InterPro" id="IPR036390">
    <property type="entry name" value="WH_DNA-bd_sf"/>
</dbReference>
<dbReference type="Pfam" id="PF03551">
    <property type="entry name" value="PadR"/>
    <property type="match status" value="1"/>
</dbReference>
<comment type="caution">
    <text evidence="2">The sequence shown here is derived from an EMBL/GenBank/DDBJ whole genome shotgun (WGS) entry which is preliminary data.</text>
</comment>
<proteinExistence type="predicted"/>
<dbReference type="RefSeq" id="WP_405281451.1">
    <property type="nucleotide sequence ID" value="NZ_CP144380.1"/>
</dbReference>
<evidence type="ECO:0000313" key="2">
    <source>
        <dbReference type="EMBL" id="MEK9501596.1"/>
    </source>
</evidence>
<feature type="domain" description="Transcription regulator PadR N-terminal" evidence="1">
    <location>
        <begin position="14"/>
        <end position="89"/>
    </location>
</feature>
<dbReference type="Gene3D" id="1.10.10.10">
    <property type="entry name" value="Winged helix-like DNA-binding domain superfamily/Winged helix DNA-binding domain"/>
    <property type="match status" value="1"/>
</dbReference>
<accession>A0ABU9EA27</accession>
<sequence length="109" mass="12488">MPPSFLGEFEQMVLLAILQQGDRAFALEVRRELEQSAGRSVSRGAFYTTLDRLERKGLVRWEERTPEDSRRSAPLRRFEVTAEGLEGLRESRRALDALSRGLDHLLEST</sequence>
<dbReference type="InterPro" id="IPR036388">
    <property type="entry name" value="WH-like_DNA-bd_sf"/>
</dbReference>
<evidence type="ECO:0000313" key="3">
    <source>
        <dbReference type="Proteomes" id="UP001484239"/>
    </source>
</evidence>
<reference evidence="2 3" key="1">
    <citation type="submission" date="2024-02" db="EMBL/GenBank/DDBJ databases">
        <title>A novel Gemmatimonadota bacterium.</title>
        <authorList>
            <person name="Du Z.-J."/>
            <person name="Ye Y.-Q."/>
        </authorList>
    </citation>
    <scope>NUCLEOTIDE SEQUENCE [LARGE SCALE GENOMIC DNA]</scope>
    <source>
        <strain evidence="2 3">DH-20</strain>
    </source>
</reference>
<dbReference type="EMBL" id="JBBHLI010000006">
    <property type="protein sequence ID" value="MEK9501596.1"/>
    <property type="molecule type" value="Genomic_DNA"/>
</dbReference>
<organism evidence="2 3">
    <name type="scientific">Gaopeijia maritima</name>
    <dbReference type="NCBI Taxonomy" id="3119007"/>
    <lineage>
        <taxon>Bacteria</taxon>
        <taxon>Pseudomonadati</taxon>
        <taxon>Gemmatimonadota</taxon>
        <taxon>Longimicrobiia</taxon>
        <taxon>Gaopeijiales</taxon>
        <taxon>Gaopeijiaceae</taxon>
        <taxon>Gaopeijia</taxon>
    </lineage>
</organism>
<keyword evidence="3" id="KW-1185">Reference proteome</keyword>
<dbReference type="Proteomes" id="UP001484239">
    <property type="component" value="Unassembled WGS sequence"/>
</dbReference>
<dbReference type="InterPro" id="IPR005149">
    <property type="entry name" value="Tscrpt_reg_PadR_N"/>
</dbReference>